<evidence type="ECO:0000313" key="2">
    <source>
        <dbReference type="EMBL" id="QGX96158.1"/>
    </source>
</evidence>
<keyword evidence="1" id="KW-0812">Transmembrane</keyword>
<keyword evidence="1" id="KW-1133">Transmembrane helix</keyword>
<dbReference type="OrthoDB" id="242095at2157"/>
<dbReference type="AlphaFoldDB" id="A0A6B9F6X5"/>
<organism evidence="2 3">
    <name type="scientific">Haloplanus rallus</name>
    <dbReference type="NCBI Taxonomy" id="1816183"/>
    <lineage>
        <taxon>Archaea</taxon>
        <taxon>Methanobacteriati</taxon>
        <taxon>Methanobacteriota</taxon>
        <taxon>Stenosarchaea group</taxon>
        <taxon>Halobacteria</taxon>
        <taxon>Halobacteriales</taxon>
        <taxon>Haloferacaceae</taxon>
        <taxon>Haloplanus</taxon>
    </lineage>
</organism>
<dbReference type="Proteomes" id="UP000428325">
    <property type="component" value="Chromosome"/>
</dbReference>
<dbReference type="EMBL" id="CP034345">
    <property type="protein sequence ID" value="QGX96158.1"/>
    <property type="molecule type" value="Genomic_DNA"/>
</dbReference>
<protein>
    <submittedName>
        <fullName evidence="2">Uncharacterized protein</fullName>
    </submittedName>
</protein>
<feature type="transmembrane region" description="Helical" evidence="1">
    <location>
        <begin position="58"/>
        <end position="76"/>
    </location>
</feature>
<keyword evidence="3" id="KW-1185">Reference proteome</keyword>
<dbReference type="GeneID" id="43371066"/>
<evidence type="ECO:0000313" key="3">
    <source>
        <dbReference type="Proteomes" id="UP000428325"/>
    </source>
</evidence>
<proteinExistence type="predicted"/>
<dbReference type="KEGG" id="hra:EI982_15930"/>
<accession>A0A6B9F6X5</accession>
<keyword evidence="1" id="KW-0472">Membrane</keyword>
<dbReference type="RefSeq" id="WP_157690620.1">
    <property type="nucleotide sequence ID" value="NZ_CP034345.1"/>
</dbReference>
<feature type="transmembrane region" description="Helical" evidence="1">
    <location>
        <begin position="83"/>
        <end position="105"/>
    </location>
</feature>
<gene>
    <name evidence="2" type="ORF">EI982_15930</name>
</gene>
<reference evidence="2 3" key="1">
    <citation type="submission" date="2018-12" db="EMBL/GenBank/DDBJ databases">
        <title>Complete genome sequence of Haloplanus rallus MBLA0036.</title>
        <authorList>
            <person name="Nam Y.-d."/>
            <person name="Kang J."/>
            <person name="Chung W.-H."/>
            <person name="Park Y.S."/>
        </authorList>
    </citation>
    <scope>NUCLEOTIDE SEQUENCE [LARGE SCALE GENOMIC DNA]</scope>
    <source>
        <strain evidence="2 3">MBLA0036</strain>
    </source>
</reference>
<sequence length="145" mass="15107">MRRPEFRRTDDAEASTGRLAGLRRRLARIFALRPFLLAVVLSLVGLVAGGSVPLIGSVGRFLGIALAGFVLAFVVSDHRYVEAGLAGALTAGIGFVVSAFDTALLPVVADYGLQVAGVGTTAGLIAALLGHYFGRDLRAGLTREL</sequence>
<name>A0A6B9F6X5_9EURY</name>
<feature type="transmembrane region" description="Helical" evidence="1">
    <location>
        <begin position="111"/>
        <end position="133"/>
    </location>
</feature>
<evidence type="ECO:0000256" key="1">
    <source>
        <dbReference type="SAM" id="Phobius"/>
    </source>
</evidence>
<feature type="transmembrane region" description="Helical" evidence="1">
    <location>
        <begin position="30"/>
        <end position="52"/>
    </location>
</feature>